<evidence type="ECO:0000313" key="8">
    <source>
        <dbReference type="Proteomes" id="UP000199759"/>
    </source>
</evidence>
<accession>A0A1G9LDX4</accession>
<dbReference type="Gene3D" id="3.40.1190.20">
    <property type="match status" value="1"/>
</dbReference>
<dbReference type="PANTHER" id="PTHR10534:SF2">
    <property type="entry name" value="PYRIDOXAL KINASE"/>
    <property type="match status" value="1"/>
</dbReference>
<dbReference type="STRING" id="144026.SAMN04488568_10115"/>
<proteinExistence type="predicted"/>
<evidence type="ECO:0000256" key="5">
    <source>
        <dbReference type="ARBA" id="ARBA00022840"/>
    </source>
</evidence>
<protein>
    <recommendedName>
        <fullName evidence="1">pyridoxal kinase</fullName>
        <ecNumber evidence="1">2.7.1.35</ecNumber>
    </recommendedName>
</protein>
<dbReference type="Proteomes" id="UP000199759">
    <property type="component" value="Unassembled WGS sequence"/>
</dbReference>
<keyword evidence="4 7" id="KW-0418">Kinase</keyword>
<evidence type="ECO:0000256" key="4">
    <source>
        <dbReference type="ARBA" id="ARBA00022777"/>
    </source>
</evidence>
<dbReference type="InterPro" id="IPR004625">
    <property type="entry name" value="PyrdxlKinase"/>
</dbReference>
<dbReference type="GO" id="GO:0005829">
    <property type="term" value="C:cytosol"/>
    <property type="evidence" value="ECO:0007669"/>
    <property type="project" value="TreeGrafter"/>
</dbReference>
<sequence length="283" mass="29818">MALLLSSHVAASMVGGSMSRAVFNLFGIDTMLVPTVNYGRHPGWGPPGGGKTEAEAFSSMIDAIGEQGMFSLTDIVLTGYFGDAGQVSIAADTIDRVRRAGRQHDGARAFADHVSVVVDPVLGDAPGGLYVDPSVAAAIRDQLVSRADLVTPNLFELGYLTGRSLTDLASMVRAARALERPVLVSSLPRHGQIGVMYVDSREAWIVTHDRSPDAPKGTGDLLTAAFATSMLRGASAREALEFATAATVSVVMRANQWNSPEMPVVAAASVLQKPLITFQAQPI</sequence>
<dbReference type="RefSeq" id="WP_176780170.1">
    <property type="nucleotide sequence ID" value="NZ_FNHG01000001.1"/>
</dbReference>
<dbReference type="PANTHER" id="PTHR10534">
    <property type="entry name" value="PYRIDOXAL KINASE"/>
    <property type="match status" value="1"/>
</dbReference>
<evidence type="ECO:0000256" key="3">
    <source>
        <dbReference type="ARBA" id="ARBA00022741"/>
    </source>
</evidence>
<dbReference type="EMBL" id="FNHG01000001">
    <property type="protein sequence ID" value="SDL59973.1"/>
    <property type="molecule type" value="Genomic_DNA"/>
</dbReference>
<evidence type="ECO:0000259" key="6">
    <source>
        <dbReference type="Pfam" id="PF08543"/>
    </source>
</evidence>
<gene>
    <name evidence="7" type="ORF">SAMN04488568_10115</name>
</gene>
<dbReference type="EC" id="2.7.1.35" evidence="1"/>
<keyword evidence="8" id="KW-1185">Reference proteome</keyword>
<dbReference type="InterPro" id="IPR029056">
    <property type="entry name" value="Ribokinase-like"/>
</dbReference>
<evidence type="ECO:0000256" key="2">
    <source>
        <dbReference type="ARBA" id="ARBA00022679"/>
    </source>
</evidence>
<organism evidence="7 8">
    <name type="scientific">Maricaulis salignorans</name>
    <dbReference type="NCBI Taxonomy" id="144026"/>
    <lineage>
        <taxon>Bacteria</taxon>
        <taxon>Pseudomonadati</taxon>
        <taxon>Pseudomonadota</taxon>
        <taxon>Alphaproteobacteria</taxon>
        <taxon>Maricaulales</taxon>
        <taxon>Maricaulaceae</taxon>
        <taxon>Maricaulis</taxon>
    </lineage>
</organism>
<keyword evidence="3" id="KW-0547">Nucleotide-binding</keyword>
<feature type="domain" description="Pyridoxamine kinase/Phosphomethylpyrimidine kinase" evidence="6">
    <location>
        <begin position="113"/>
        <end position="258"/>
    </location>
</feature>
<evidence type="ECO:0000313" key="7">
    <source>
        <dbReference type="EMBL" id="SDL59973.1"/>
    </source>
</evidence>
<evidence type="ECO:0000256" key="1">
    <source>
        <dbReference type="ARBA" id="ARBA00012104"/>
    </source>
</evidence>
<dbReference type="GO" id="GO:0009443">
    <property type="term" value="P:pyridoxal 5'-phosphate salvage"/>
    <property type="evidence" value="ECO:0007669"/>
    <property type="project" value="InterPro"/>
</dbReference>
<dbReference type="SUPFAM" id="SSF53613">
    <property type="entry name" value="Ribokinase-like"/>
    <property type="match status" value="1"/>
</dbReference>
<dbReference type="InterPro" id="IPR013749">
    <property type="entry name" value="PM/HMP-P_kinase-1"/>
</dbReference>
<reference evidence="7 8" key="1">
    <citation type="submission" date="2016-10" db="EMBL/GenBank/DDBJ databases">
        <authorList>
            <person name="de Groot N.N."/>
        </authorList>
    </citation>
    <scope>NUCLEOTIDE SEQUENCE [LARGE SCALE GENOMIC DNA]</scope>
    <source>
        <strain evidence="7 8">DSM 16077</strain>
    </source>
</reference>
<name>A0A1G9LDX4_9PROT</name>
<dbReference type="GO" id="GO:0008478">
    <property type="term" value="F:pyridoxal kinase activity"/>
    <property type="evidence" value="ECO:0007669"/>
    <property type="project" value="UniProtKB-EC"/>
</dbReference>
<keyword evidence="2" id="KW-0808">Transferase</keyword>
<keyword evidence="5" id="KW-0067">ATP-binding</keyword>
<dbReference type="AlphaFoldDB" id="A0A1G9LDX4"/>
<dbReference type="GO" id="GO:0005524">
    <property type="term" value="F:ATP binding"/>
    <property type="evidence" value="ECO:0007669"/>
    <property type="project" value="UniProtKB-KW"/>
</dbReference>
<dbReference type="Pfam" id="PF08543">
    <property type="entry name" value="Phos_pyr_kin"/>
    <property type="match status" value="1"/>
</dbReference>